<gene>
    <name evidence="2" type="ORF">NCTC13098_05665</name>
</gene>
<dbReference type="Proteomes" id="UP000274346">
    <property type="component" value="Chromosome"/>
</dbReference>
<reference evidence="2 3" key="1">
    <citation type="submission" date="2018-12" db="EMBL/GenBank/DDBJ databases">
        <authorList>
            <consortium name="Pathogen Informatics"/>
        </authorList>
    </citation>
    <scope>NUCLEOTIDE SEQUENCE [LARGE SCALE GENOMIC DNA]</scope>
    <source>
        <strain evidence="2 3">NCTC13098</strain>
    </source>
</reference>
<keyword evidence="1" id="KW-0472">Membrane</keyword>
<organism evidence="2 3">
    <name type="scientific">Raoultella terrigena</name>
    <name type="common">Klebsiella terrigena</name>
    <dbReference type="NCBI Taxonomy" id="577"/>
    <lineage>
        <taxon>Bacteria</taxon>
        <taxon>Pseudomonadati</taxon>
        <taxon>Pseudomonadota</taxon>
        <taxon>Gammaproteobacteria</taxon>
        <taxon>Enterobacterales</taxon>
        <taxon>Enterobacteriaceae</taxon>
        <taxon>Klebsiella/Raoultella group</taxon>
        <taxon>Raoultella</taxon>
    </lineage>
</organism>
<keyword evidence="1" id="KW-1133">Transmembrane helix</keyword>
<dbReference type="AlphaFoldDB" id="A0A3P8KQ45"/>
<name>A0A3P8KQ45_RAOTE</name>
<keyword evidence="1" id="KW-0812">Transmembrane</keyword>
<dbReference type="EMBL" id="LR131271">
    <property type="protein sequence ID" value="VDR29261.1"/>
    <property type="molecule type" value="Genomic_DNA"/>
</dbReference>
<sequence length="259" mass="29726">MINYYEYLELDMNASVDELNHAIQKVSERDDADLKFIREMKSILLNDEARVLYNNKLISFIVGDRKKSDLVSAENIRKLLNIDNSSLHDKYIWIATGLFVVGVLTACLFSLAVNYTVNLFVMIALIILFYMDWKLLDKHGKASFSKWWILFSPVYIAKRCKAVGQGKMLLLVWLGIWVVYGIGNFAFNGSKTMLERSACEVVTDIYHKQLRQYSQQCENVTLTESEGKRHYGFAQISDGTTKDITVTEQSDGKIVVYIE</sequence>
<evidence type="ECO:0000313" key="3">
    <source>
        <dbReference type="Proteomes" id="UP000274346"/>
    </source>
</evidence>
<proteinExistence type="predicted"/>
<evidence type="ECO:0000256" key="1">
    <source>
        <dbReference type="SAM" id="Phobius"/>
    </source>
</evidence>
<feature type="transmembrane region" description="Helical" evidence="1">
    <location>
        <begin position="91"/>
        <end position="113"/>
    </location>
</feature>
<protein>
    <submittedName>
        <fullName evidence="2">Uncharacterized protein</fullName>
    </submittedName>
</protein>
<dbReference type="KEGG" id="rtg:NCTC13098_05665"/>
<feature type="transmembrane region" description="Helical" evidence="1">
    <location>
        <begin position="119"/>
        <end position="136"/>
    </location>
</feature>
<feature type="transmembrane region" description="Helical" evidence="1">
    <location>
        <begin position="168"/>
        <end position="187"/>
    </location>
</feature>
<accession>A0A3P8KQ45</accession>
<evidence type="ECO:0000313" key="2">
    <source>
        <dbReference type="EMBL" id="VDR29261.1"/>
    </source>
</evidence>